<name>A0A4Y8UID7_9GAMM</name>
<evidence type="ECO:0000256" key="8">
    <source>
        <dbReference type="RuleBase" id="RU003953"/>
    </source>
</evidence>
<accession>A0A4Y8UID7</accession>
<dbReference type="InterPro" id="IPR025866">
    <property type="entry name" value="PolyA_pol_arg_C_dom"/>
</dbReference>
<reference evidence="13 14" key="1">
    <citation type="submission" date="2019-03" db="EMBL/GenBank/DDBJ databases">
        <title>Draft genome of Gammaproteobacteria bacterium LSUCC0057, a member of the SAR92 clade.</title>
        <authorList>
            <person name="Lanclos V.C."/>
            <person name="Doiron C."/>
            <person name="Henson M.W."/>
            <person name="Thrash J.C."/>
        </authorList>
    </citation>
    <scope>NUCLEOTIDE SEQUENCE [LARGE SCALE GENOMIC DNA]</scope>
    <source>
        <strain evidence="13 14">LSUCC0057</strain>
    </source>
</reference>
<dbReference type="InterPro" id="IPR032828">
    <property type="entry name" value="PolyA_RNA-bd"/>
</dbReference>
<evidence type="ECO:0000256" key="6">
    <source>
        <dbReference type="ARBA" id="ARBA00023163"/>
    </source>
</evidence>
<evidence type="ECO:0000256" key="1">
    <source>
        <dbReference type="ARBA" id="ARBA00022664"/>
    </source>
</evidence>
<dbReference type="InterPro" id="IPR052191">
    <property type="entry name" value="tRNA_ntf/polyA_polymerase_I"/>
</dbReference>
<evidence type="ECO:0000256" key="2">
    <source>
        <dbReference type="ARBA" id="ARBA00022679"/>
    </source>
</evidence>
<dbReference type="EMBL" id="SPIA01000002">
    <property type="protein sequence ID" value="TFH68072.1"/>
    <property type="molecule type" value="Genomic_DNA"/>
</dbReference>
<dbReference type="GO" id="GO:0006397">
    <property type="term" value="P:mRNA processing"/>
    <property type="evidence" value="ECO:0007669"/>
    <property type="project" value="UniProtKB-KW"/>
</dbReference>
<keyword evidence="5 7" id="KW-0694">RNA-binding</keyword>
<dbReference type="GO" id="GO:1990817">
    <property type="term" value="F:poly(A) RNA polymerase activity"/>
    <property type="evidence" value="ECO:0007669"/>
    <property type="project" value="UniProtKB-UniRule"/>
</dbReference>
<dbReference type="InterPro" id="IPR010206">
    <property type="entry name" value="PolA_pol_I"/>
</dbReference>
<feature type="compositionally biased region" description="Basic residues" evidence="9">
    <location>
        <begin position="424"/>
        <end position="435"/>
    </location>
</feature>
<dbReference type="NCBIfam" id="TIGR01942">
    <property type="entry name" value="pcnB"/>
    <property type="match status" value="1"/>
</dbReference>
<dbReference type="SUPFAM" id="SSF81301">
    <property type="entry name" value="Nucleotidyltransferase"/>
    <property type="match status" value="1"/>
</dbReference>
<dbReference type="GO" id="GO:0003723">
    <property type="term" value="F:RNA binding"/>
    <property type="evidence" value="ECO:0007669"/>
    <property type="project" value="UniProtKB-UniRule"/>
</dbReference>
<organism evidence="13 14">
    <name type="scientific">Gammaproteobacteria bacterium LSUCC0057</name>
    <dbReference type="NCBI Taxonomy" id="2559237"/>
    <lineage>
        <taxon>Bacteria</taxon>
        <taxon>Pseudomonadati</taxon>
        <taxon>Pseudomonadota</taxon>
        <taxon>Gammaproteobacteria</taxon>
        <taxon>Cellvibrionales</taxon>
        <taxon>Porticoccaceae</taxon>
        <taxon>SAR92 clade</taxon>
    </lineage>
</organism>
<feature type="active site" evidence="7">
    <location>
        <position position="65"/>
    </location>
</feature>
<dbReference type="SUPFAM" id="SSF81891">
    <property type="entry name" value="Poly A polymerase C-terminal region-like"/>
    <property type="match status" value="1"/>
</dbReference>
<evidence type="ECO:0000256" key="3">
    <source>
        <dbReference type="ARBA" id="ARBA00022741"/>
    </source>
</evidence>
<feature type="active site" evidence="7">
    <location>
        <position position="146"/>
    </location>
</feature>
<evidence type="ECO:0000259" key="10">
    <source>
        <dbReference type="Pfam" id="PF01743"/>
    </source>
</evidence>
<dbReference type="GO" id="GO:0005524">
    <property type="term" value="F:ATP binding"/>
    <property type="evidence" value="ECO:0007669"/>
    <property type="project" value="UniProtKB-UniRule"/>
</dbReference>
<dbReference type="Pfam" id="PF12627">
    <property type="entry name" value="PolyA_pol_RNAbd"/>
    <property type="match status" value="1"/>
</dbReference>
<keyword evidence="2 7" id="KW-0808">Transferase</keyword>
<dbReference type="Gene3D" id="1.10.3090.10">
    <property type="entry name" value="cca-adding enzyme, domain 2"/>
    <property type="match status" value="1"/>
</dbReference>
<dbReference type="CDD" id="cd05398">
    <property type="entry name" value="NT_ClassII-CCAase"/>
    <property type="match status" value="1"/>
</dbReference>
<evidence type="ECO:0000256" key="9">
    <source>
        <dbReference type="SAM" id="MobiDB-lite"/>
    </source>
</evidence>
<keyword evidence="1 7" id="KW-0507">mRNA processing</keyword>
<dbReference type="EC" id="2.7.7.19" evidence="7"/>
<evidence type="ECO:0000259" key="11">
    <source>
        <dbReference type="Pfam" id="PF12626"/>
    </source>
</evidence>
<feature type="domain" description="tRNA nucleotidyltransferase/poly(A) polymerase RNA and SrmB- binding" evidence="12">
    <location>
        <begin position="204"/>
        <end position="265"/>
    </location>
</feature>
<comment type="catalytic activity">
    <reaction evidence="7">
        <text>RNA(n) + ATP = RNA(n)-3'-adenine ribonucleotide + diphosphate</text>
        <dbReference type="Rhea" id="RHEA:11332"/>
        <dbReference type="Rhea" id="RHEA-COMP:14527"/>
        <dbReference type="Rhea" id="RHEA-COMP:17347"/>
        <dbReference type="ChEBI" id="CHEBI:30616"/>
        <dbReference type="ChEBI" id="CHEBI:33019"/>
        <dbReference type="ChEBI" id="CHEBI:140395"/>
        <dbReference type="ChEBI" id="CHEBI:173115"/>
        <dbReference type="EC" id="2.7.7.19"/>
    </reaction>
</comment>
<dbReference type="PANTHER" id="PTHR43051:SF1">
    <property type="entry name" value="POLYNUCLEOTIDE ADENYLYLTRANSFERASE FAMILY PROTEIN"/>
    <property type="match status" value="1"/>
</dbReference>
<keyword evidence="4 7" id="KW-0067">ATP-binding</keyword>
<proteinExistence type="inferred from homology"/>
<dbReference type="Pfam" id="PF12626">
    <property type="entry name" value="PolyA_pol_arg_C"/>
    <property type="match status" value="1"/>
</dbReference>
<evidence type="ECO:0000313" key="13">
    <source>
        <dbReference type="EMBL" id="TFH68072.1"/>
    </source>
</evidence>
<feature type="domain" description="Poly A polymerase head" evidence="10">
    <location>
        <begin position="45"/>
        <end position="177"/>
    </location>
</feature>
<sequence length="442" mass="49816">MLKFITRFLGAEKSRRQPSAAISPEMIDSNAREVVKTLQKAGFEAYVVGGCVRDLLLGLKPKDFDVATNAAPWEVKPLFRRARVIGRRFQIVHAQFGREIIEITTFRAPADPEQSSASRHLKQTDSGVLTRDNVFGSMEEDALRRDFTVNALYYDPSSDTLYDYVDGLADIKRQTLRMIGQPATRYREDPVRMLRAVRFAAKLGFAIEKKTAAPIAKLAPMLGQISSSRLFDESLKLFLSGDGLATYQLLRDHRLMAELVPGITHADNLATADELYALAFANTDQRLAEGKSITPAFIWAALLWPQVAAAAAKLERSGLSTAIAVDEAANKVLAKQLARTSIPRRFSQPMREIWELQWRLPQRFGSRAERLVENPRFRAGYDFLLLREHSGEALDGLGEWWTRYQQCDSDQRRQMVNLLGAGGPRKRRRRKRPAPSKRADQG</sequence>
<dbReference type="InterPro" id="IPR043519">
    <property type="entry name" value="NT_sf"/>
</dbReference>
<gene>
    <name evidence="7 13" type="primary">pcnB</name>
    <name evidence="13" type="ORF">E3W66_05420</name>
</gene>
<dbReference type="InterPro" id="IPR002646">
    <property type="entry name" value="PolA_pol_head_dom"/>
</dbReference>
<dbReference type="Pfam" id="PF01743">
    <property type="entry name" value="PolyA_pol"/>
    <property type="match status" value="1"/>
</dbReference>
<evidence type="ECO:0000256" key="7">
    <source>
        <dbReference type="HAMAP-Rule" id="MF_00957"/>
    </source>
</evidence>
<dbReference type="PANTHER" id="PTHR43051">
    <property type="entry name" value="POLYNUCLEOTIDE ADENYLYLTRANSFERASE FAMILY PROTEIN"/>
    <property type="match status" value="1"/>
</dbReference>
<keyword evidence="13" id="KW-0548">Nucleotidyltransferase</keyword>
<dbReference type="AlphaFoldDB" id="A0A4Y8UID7"/>
<dbReference type="Proteomes" id="UP000298133">
    <property type="component" value="Unassembled WGS sequence"/>
</dbReference>
<dbReference type="HAMAP" id="MF_00957">
    <property type="entry name" value="PolyA_pol"/>
    <property type="match status" value="1"/>
</dbReference>
<dbReference type="Gene3D" id="3.30.460.10">
    <property type="entry name" value="Beta Polymerase, domain 2"/>
    <property type="match status" value="1"/>
</dbReference>
<protein>
    <recommendedName>
        <fullName evidence="7">Poly(A) polymerase I</fullName>
        <shortName evidence="7">PAP I</shortName>
        <ecNumber evidence="7">2.7.7.19</ecNumber>
    </recommendedName>
</protein>
<evidence type="ECO:0000313" key="14">
    <source>
        <dbReference type="Proteomes" id="UP000298133"/>
    </source>
</evidence>
<evidence type="ECO:0000259" key="12">
    <source>
        <dbReference type="Pfam" id="PF12627"/>
    </source>
</evidence>
<evidence type="ECO:0000256" key="5">
    <source>
        <dbReference type="ARBA" id="ARBA00022884"/>
    </source>
</evidence>
<feature type="domain" description="Polymerase A arginine-rich C-terminal" evidence="11">
    <location>
        <begin position="318"/>
        <end position="432"/>
    </location>
</feature>
<comment type="function">
    <text evidence="7">Adds poly(A) tail to the 3' end of many RNAs, which usually targets these RNAs for decay. Plays a significant role in the global control of gene expression, through influencing the rate of transcript degradation, and in the general RNA quality control.</text>
</comment>
<keyword evidence="3 7" id="KW-0547">Nucleotide-binding</keyword>
<feature type="active site" evidence="7">
    <location>
        <position position="63"/>
    </location>
</feature>
<dbReference type="OrthoDB" id="9805698at2"/>
<keyword evidence="14" id="KW-1185">Reference proteome</keyword>
<comment type="caution">
    <text evidence="13">The sequence shown here is derived from an EMBL/GenBank/DDBJ whole genome shotgun (WGS) entry which is preliminary data.</text>
</comment>
<feature type="region of interest" description="Disordered" evidence="9">
    <location>
        <begin position="420"/>
        <end position="442"/>
    </location>
</feature>
<comment type="similarity">
    <text evidence="7 8">Belongs to the tRNA nucleotidyltransferase/poly(A) polymerase family.</text>
</comment>
<keyword evidence="6 7" id="KW-0804">Transcription</keyword>
<evidence type="ECO:0000256" key="4">
    <source>
        <dbReference type="ARBA" id="ARBA00022840"/>
    </source>
</evidence>
<dbReference type="GO" id="GO:0043633">
    <property type="term" value="P:polyadenylation-dependent RNA catabolic process"/>
    <property type="evidence" value="ECO:0007669"/>
    <property type="project" value="InterPro"/>
</dbReference>